<accession>A0A5K8AC09</accession>
<dbReference type="EMBL" id="AP021879">
    <property type="protein sequence ID" value="BBO90046.1"/>
    <property type="molecule type" value="Genomic_DNA"/>
</dbReference>
<organism evidence="1 2">
    <name type="scientific">Desulfosarcina ovata subsp. ovata</name>
    <dbReference type="NCBI Taxonomy" id="2752305"/>
    <lineage>
        <taxon>Bacteria</taxon>
        <taxon>Pseudomonadati</taxon>
        <taxon>Thermodesulfobacteriota</taxon>
        <taxon>Desulfobacteria</taxon>
        <taxon>Desulfobacterales</taxon>
        <taxon>Desulfosarcinaceae</taxon>
        <taxon>Desulfosarcina</taxon>
    </lineage>
</organism>
<evidence type="ECO:0000313" key="1">
    <source>
        <dbReference type="EMBL" id="BBO90046.1"/>
    </source>
</evidence>
<dbReference type="AlphaFoldDB" id="A0A5K8AC09"/>
<reference evidence="1 2" key="1">
    <citation type="submission" date="2019-11" db="EMBL/GenBank/DDBJ databases">
        <title>Comparative genomics of hydrocarbon-degrading Desulfosarcina strains.</title>
        <authorList>
            <person name="Watanabe M."/>
            <person name="Kojima H."/>
            <person name="Fukui M."/>
        </authorList>
    </citation>
    <scope>NUCLEOTIDE SEQUENCE [LARGE SCALE GENOMIC DNA]</scope>
    <source>
        <strain evidence="2">oXyS1</strain>
    </source>
</reference>
<sequence length="61" mass="6993">MIQIEIGIAIEIEKKWDVELQTGCLSTCGQWSQSSAPLELENREPYSALLSTRDSNIHRRF</sequence>
<gene>
    <name evidence="1" type="ORF">DSCOOX_32260</name>
</gene>
<name>A0A5K8AC09_9BACT</name>
<protein>
    <submittedName>
        <fullName evidence="1">Uncharacterized protein</fullName>
    </submittedName>
</protein>
<keyword evidence="2" id="KW-1185">Reference proteome</keyword>
<proteinExistence type="predicted"/>
<dbReference type="Proteomes" id="UP000422108">
    <property type="component" value="Chromosome"/>
</dbReference>
<evidence type="ECO:0000313" key="2">
    <source>
        <dbReference type="Proteomes" id="UP000422108"/>
    </source>
</evidence>